<reference evidence="1" key="2">
    <citation type="submission" date="2017-11" db="EMBL/GenBank/DDBJ databases">
        <title>Coralsnake Venomics: Analyses of Venom Gland Transcriptomes and Proteomes of Six Brazilian Taxa.</title>
        <authorList>
            <person name="Aird S.D."/>
            <person name="Jorge da Silva N."/>
            <person name="Qiu L."/>
            <person name="Villar-Briones A."/>
            <person name="Aparecida-Saddi V."/>
            <person name="Campos-Telles M.P."/>
            <person name="Grau M."/>
            <person name="Mikheyev A.S."/>
        </authorList>
    </citation>
    <scope>NUCLEOTIDE SEQUENCE</scope>
    <source>
        <tissue evidence="1">Venom_gland</tissue>
    </source>
</reference>
<accession>A0A2D4NJX8</accession>
<sequence>MGAGFQPFHDMLQVTTMAAALAPHEEALDHMVAHGTHAGALPAPVTDPPLVAHRPLAAAAVDVQGGGGLVEAVDGPAGAQFDHFVGDVPQLEPLQQVNVRHVPMFLCLVINPLLDAIPQHNQDRHGHLDISLLRVEEQHVVDNGAEEIGRQAILVEGV</sequence>
<dbReference type="EMBL" id="IACN01001320">
    <property type="protein sequence ID" value="LAB46013.1"/>
    <property type="molecule type" value="Transcribed_RNA"/>
</dbReference>
<organism evidence="1">
    <name type="scientific">Micrurus surinamensis</name>
    <name type="common">Surinam coral snake</name>
    <dbReference type="NCBI Taxonomy" id="129470"/>
    <lineage>
        <taxon>Eukaryota</taxon>
        <taxon>Metazoa</taxon>
        <taxon>Chordata</taxon>
        <taxon>Craniata</taxon>
        <taxon>Vertebrata</taxon>
        <taxon>Euteleostomi</taxon>
        <taxon>Lepidosauria</taxon>
        <taxon>Squamata</taxon>
        <taxon>Bifurcata</taxon>
        <taxon>Unidentata</taxon>
        <taxon>Episquamata</taxon>
        <taxon>Toxicofera</taxon>
        <taxon>Serpentes</taxon>
        <taxon>Colubroidea</taxon>
        <taxon>Elapidae</taxon>
        <taxon>Elapinae</taxon>
        <taxon>Micrurus</taxon>
    </lineage>
</organism>
<dbReference type="EMBL" id="IACN01001321">
    <property type="protein sequence ID" value="LAB46015.1"/>
    <property type="molecule type" value="Transcribed_RNA"/>
</dbReference>
<evidence type="ECO:0000313" key="1">
    <source>
        <dbReference type="EMBL" id="LAB46015.1"/>
    </source>
</evidence>
<dbReference type="AlphaFoldDB" id="A0A2D4NJX8"/>
<name>A0A2D4NJX8_MICSU</name>
<proteinExistence type="predicted"/>
<reference evidence="1" key="1">
    <citation type="submission" date="2017-07" db="EMBL/GenBank/DDBJ databases">
        <authorList>
            <person name="Mikheyev A."/>
            <person name="Grau M."/>
        </authorList>
    </citation>
    <scope>NUCLEOTIDE SEQUENCE</scope>
    <source>
        <tissue evidence="1">Venom_gland</tissue>
    </source>
</reference>
<protein>
    <submittedName>
        <fullName evidence="1">Uncharacterized protein</fullName>
    </submittedName>
</protein>